<feature type="transmembrane region" description="Helical" evidence="2">
    <location>
        <begin position="2786"/>
        <end position="2808"/>
    </location>
</feature>
<keyword evidence="2" id="KW-0472">Membrane</keyword>
<dbReference type="InterPro" id="IPR009030">
    <property type="entry name" value="Growth_fac_rcpt_cys_sf"/>
</dbReference>
<feature type="domain" description="IPT/TIG" evidence="3">
    <location>
        <begin position="824"/>
        <end position="907"/>
    </location>
</feature>
<dbReference type="SUPFAM" id="SSF81296">
    <property type="entry name" value="E set domains"/>
    <property type="match status" value="7"/>
</dbReference>
<dbReference type="InterPro" id="IPR002909">
    <property type="entry name" value="IPT_dom"/>
</dbReference>
<feature type="compositionally biased region" description="Polar residues" evidence="1">
    <location>
        <begin position="2864"/>
        <end position="2880"/>
    </location>
</feature>
<dbReference type="EMBL" id="MPUH01000100">
    <property type="protein sequence ID" value="OMJ90542.1"/>
    <property type="molecule type" value="Genomic_DNA"/>
</dbReference>
<feature type="transmembrane region" description="Helical" evidence="2">
    <location>
        <begin position="2820"/>
        <end position="2846"/>
    </location>
</feature>
<dbReference type="Pfam" id="PF01833">
    <property type="entry name" value="TIG"/>
    <property type="match status" value="5"/>
</dbReference>
<protein>
    <recommendedName>
        <fullName evidence="3">IPT/TIG domain-containing protein</fullName>
    </recommendedName>
</protein>
<accession>A0A1R2CNF0</accession>
<organism evidence="4 5">
    <name type="scientific">Stentor coeruleus</name>
    <dbReference type="NCBI Taxonomy" id="5963"/>
    <lineage>
        <taxon>Eukaryota</taxon>
        <taxon>Sar</taxon>
        <taxon>Alveolata</taxon>
        <taxon>Ciliophora</taxon>
        <taxon>Postciliodesmatophora</taxon>
        <taxon>Heterotrichea</taxon>
        <taxon>Heterotrichida</taxon>
        <taxon>Stentoridae</taxon>
        <taxon>Stentor</taxon>
    </lineage>
</organism>
<dbReference type="Proteomes" id="UP000187209">
    <property type="component" value="Unassembled WGS sequence"/>
</dbReference>
<dbReference type="Gene3D" id="2.60.40.10">
    <property type="entry name" value="Immunoglobulins"/>
    <property type="match status" value="7"/>
</dbReference>
<keyword evidence="2" id="KW-1133">Transmembrane helix</keyword>
<evidence type="ECO:0000259" key="3">
    <source>
        <dbReference type="SMART" id="SM00429"/>
    </source>
</evidence>
<dbReference type="OrthoDB" id="287164at2759"/>
<dbReference type="PANTHER" id="PTHR47236:SF4">
    <property type="entry name" value="GENE 9195-RELATED"/>
    <property type="match status" value="1"/>
</dbReference>
<feature type="transmembrane region" description="Helical" evidence="2">
    <location>
        <begin position="2350"/>
        <end position="2373"/>
    </location>
</feature>
<sequence>MILLFLSIISAQSVIYPNIGWGGTIFLNWYPDTICTVNNVKQTSLNKCSITCSSITTVLVKLTSTNGTDSQLYFCYTKPTVTSIDLTTIYVSLPYNLTITGTNFFNTTSSLCALGSTYFTATYISTTQYRCQYTSIKAGTYTLSLQPNGYDSIGSLSIKVLNSYRFSSITPLANYVSTSVQVLGSRLDGDLYCNFSTSSVKVTLVSSSNVTCAIPTGIIGSFSVWMQNSALLTLSGKYTVTVYDKISLKLTGPYPVTEDILNIEYSGTIVEPVFCVISSITYTATYGTKYISCDISILAEGDYNVYVKNQNTQISTNSLTLMRRKNAFNAIFEESTDLIVTIISTLSIPKLYCKWGYNLPMVMQATGLTFICPTSSVKDRGKWCIELSYDGENFSSCLYEYEKKRKANFVEIIPNELVVHGGIVNVYYDKIYNSTYVCRIKDTDYEGVVNDSYVQCNLPALSAGLYLLEMYQDSVFLRNFDIIYVGSIEILITFPKYLTEKTNKLDIFGNYFYKTSPCYLNSIIITCTYINSTYMSCTIPLQKSDSILYCENIDKTLSNEYTIFYHKIPTISKFLPETIFEGIYNLIYVQGSGFYNESYVKFTCLQQKIEEVEFINEELILIKTFENFCYVFGTVKISLSPNSLDYTSDHSFYIYPLPNLYKLSFYSSPYLGGDLLSFYGNGFIDYLYCNFGGILVEANINSYEEGNCTVPYHDIDTVDFSLYFPGLEYTNIKISYTFAPLIEFDISPNTGISSGGTIVTLIGSFDILGSDAYCIFGYTEVPAQVSTNAKCTSPEGVGTVLVTYKASNKLYASYKPIYFTYVNLPSITGLSIPSTPSLGNSSVIISGSGFTNIYHWQCRFGNYYTESIYLSSTKILCYSPPQPPGSIQIYMTNNMQELTNSLSITYTADISIYSFSPIFGPATGLTSVTMSGKNLAVSLYCKIGLTIFSGTTSSSGIKCLTPVWWYGPTPIEISSNALDFTRSAIEYNYVSDMQITNIWPISVPDTGTSVVISGINFPSTLRCRVGTIENPVVFSGSNVICTIPKATSVVVEFTMNSQNYISYVEISTLKVYTAPVFTSVSQTYGNVGTYIKLTATGLINTNQVVLKLSSSTYFRFLTSTTIEFKVPDLVSNTYSLTYSNNGQDFVTMTSLVISDVMQIRSVLPVLASIKGGTVFQIKVRNAVNTSFMYCVFHMDYEVILNLSRGYFVPATYINSTHITCTSPAILYPGTCYLKVSNDNQTFSLTNATITFIDTCKDRVSCSGNAISACPQGSYCLESFWYGSLTCPLGTYMNYTLHTSCFPCPKGQICTSSVIPSDCPANYTCSQQGLVYADFTCNPGYYCQVNTSTPSVICAKGYYCDQVDLMCMDGFICKLGAKNYYGESKCPEGFYCKGYTKHVCPPRYYCIGLGNSAPIPCPPGTYNPYVAQVECIECPLGFVCPHSRLLYPIPCPKGYICDEEGLIFPTKLCTPGYYCTEGVATAYLELPCYAISSDDAFDSSFCGYNTMIHSDDPINLSGNITEFNFTQQDLCCWNSSTTSKFVSDINPKKSFQDAASDFFSQGLTGLSLYTPISSESRMLIEISSFFSDPSDQKLFKFFLTQLLSLKKPTICKAGVFCLEGVVNDTVILNSVRSGKLCNPGTFCKEGSSTPAGELCPSGYHCPAGSSSPSPNSPGTSTGFSGNVFEGQCSPNYYSNQNASTFCYNCPNGYECTIPGTIWPEICLQGKFRNYIESSICSECQLSSFSYDFGIISSYECLPCSSGRMCLLAGTYNISLSSKCTQGEYCEEAADISRHEKCPAGFLCDAGTMPSTKYDITCYSGFYCPEGMKYLNKYLYPCPENCYCPPATYDYSVFYANPKEANATSTEYPPTRCPKGTGKVSEGSRSTLLMCEMLGDYQTDNPIFEINPIVEEISANFTILNDNNTESYVFHMKSRQVALITFDLVHVNNEMLEYGVDWAISFTIQETLDNASFLNPVPMPQSFLRESVVKTGIIEFSILAWTALDFKVSILIYDGLFHTYSNLFVNTTSVEIFTANRGYYGSSDTYLAMIDNTVALPFNNPNPDISLSFYLLTYSPSPERANLERVEKINDENWFQPNTKFWGDMSSLFLPYYPYFSNCKGYGQYIPIWVPLELSPECVLIEPAQTKPVIPFAFGTAAVSDSCLNVVIECVFDELIADAQASPRWFELPEFTTMFYLTQNTVPDDEFFNQAASAALISATTMNSVPSGQMPTLVEMQILYQQFDLNLKNVILVIITFLNTSSLTVDQQSGIDQAPYNLSIVYRAMNQKELLINFVFDYTFYLSLFILVGIITVIFTIMFWIYHKIFCDAEPKPTFKFFNYFKLKSRPPCEGFILGFIPVFIAFMANSLLVIGYFLGDFFPVAGKEPYVNNGIFDSILSTYKEFAVVDAPSAQRARLGISLIAMGGYIMWIGAKLFILDDPEEPSEETQGNFWSYVLWKRSNLVFASLIGVAGLQGLTQLSYSAIFGLYSYVFIVVLFVVGTILEYFMIQMVSDELLVEPINQAVGMVTGVATFGASDFVNFLSGYFVGLMNLFVMRLYLDFINDWVIGMLENCFARAETMIEGVTDVNSYRMLFTKIRSMQSIVPDFEDTDNYVEQEEKEIIEYYDSDLESVEEENSYYTYEDVIPTPVVSVQEGDPLDEQEIETLLGHIIGYSGDLLGYLYNPIFTIMCWNYYDYIPFFSAYGIAKPDVFLYVMFGAVMIPFQLATDIILHNTNELFNGWAVHDFLDFMKQKYANRKKRWIGYDPQNEDIIEDPIKNIYRVCFTPQFFFMSTVFDSGFCFVAIGFVTVLNNPGYNAFDDRATIPIAIFSIIMSWVIHKLTIIVANWLKIWEVDESQELPVPPIEQPNSQNPDSTENPQSSEQNKENPINPIPSEAPDDENIDVIELYNQIYNPPGYDRIVPEIQNWSKVELVKADDEIIKREIDTAKITDPEIQEKFLEVNNEWLQNNLPQIFCDEHFESNRGIMLTKLSKLFGVLQKPAEPRKFPELLPPEAGRIENPSFISIAKYWLKRAKRNRVLYMQAAIVIEENVGDECIYCGTHYMLQAELLQSIEDLFKWFKSMKGDDEKFKMFEWKADEWREFLRMNAAFRTICLECLEKCEMFNQYSAQIQERNKAREDHEDYDN</sequence>
<keyword evidence="2" id="KW-0812">Transmembrane</keyword>
<dbReference type="SMART" id="SM00429">
    <property type="entry name" value="IPT"/>
    <property type="match status" value="3"/>
</dbReference>
<feature type="domain" description="IPT/TIG" evidence="3">
    <location>
        <begin position="909"/>
        <end position="990"/>
    </location>
</feature>
<dbReference type="InterPro" id="IPR014756">
    <property type="entry name" value="Ig_E-set"/>
</dbReference>
<comment type="caution">
    <text evidence="4">The sequence shown here is derived from an EMBL/GenBank/DDBJ whole genome shotgun (WGS) entry which is preliminary data.</text>
</comment>
<dbReference type="InterPro" id="IPR013783">
    <property type="entry name" value="Ig-like_fold"/>
</dbReference>
<evidence type="ECO:0000256" key="2">
    <source>
        <dbReference type="SAM" id="Phobius"/>
    </source>
</evidence>
<evidence type="ECO:0000313" key="4">
    <source>
        <dbReference type="EMBL" id="OMJ90542.1"/>
    </source>
</evidence>
<dbReference type="CDD" id="cd00102">
    <property type="entry name" value="IPT"/>
    <property type="match status" value="1"/>
</dbReference>
<proteinExistence type="predicted"/>
<keyword evidence="5" id="KW-1185">Reference proteome</keyword>
<feature type="transmembrane region" description="Helical" evidence="2">
    <location>
        <begin position="2296"/>
        <end position="2320"/>
    </location>
</feature>
<evidence type="ECO:0000313" key="5">
    <source>
        <dbReference type="Proteomes" id="UP000187209"/>
    </source>
</evidence>
<dbReference type="SUPFAM" id="SSF57184">
    <property type="entry name" value="Growth factor receptor domain"/>
    <property type="match status" value="1"/>
</dbReference>
<feature type="region of interest" description="Disordered" evidence="1">
    <location>
        <begin position="2858"/>
        <end position="2896"/>
    </location>
</feature>
<name>A0A1R2CNF0_9CILI</name>
<feature type="transmembrane region" description="Helical" evidence="2">
    <location>
        <begin position="2460"/>
        <end position="2479"/>
    </location>
</feature>
<feature type="transmembrane region" description="Helical" evidence="2">
    <location>
        <begin position="2708"/>
        <end position="2729"/>
    </location>
</feature>
<dbReference type="CDD" id="cd00603">
    <property type="entry name" value="IPT_PCSR"/>
    <property type="match status" value="1"/>
</dbReference>
<feature type="transmembrane region" description="Helical" evidence="2">
    <location>
        <begin position="2485"/>
        <end position="2506"/>
    </location>
</feature>
<reference evidence="4 5" key="1">
    <citation type="submission" date="2016-11" db="EMBL/GenBank/DDBJ databases">
        <title>The macronuclear genome of Stentor coeruleus: a giant cell with tiny introns.</title>
        <authorList>
            <person name="Slabodnick M."/>
            <person name="Ruby J.G."/>
            <person name="Reiff S.B."/>
            <person name="Swart E.C."/>
            <person name="Gosai S."/>
            <person name="Prabakaran S."/>
            <person name="Witkowska E."/>
            <person name="Larue G.E."/>
            <person name="Fisher S."/>
            <person name="Freeman R.M."/>
            <person name="Gunawardena J."/>
            <person name="Chu W."/>
            <person name="Stover N.A."/>
            <person name="Gregory B.D."/>
            <person name="Nowacki M."/>
            <person name="Derisi J."/>
            <person name="Roy S.W."/>
            <person name="Marshall W.F."/>
            <person name="Sood P."/>
        </authorList>
    </citation>
    <scope>NUCLEOTIDE SEQUENCE [LARGE SCALE GENOMIC DNA]</scope>
    <source>
        <strain evidence="4">WM001</strain>
    </source>
</reference>
<feature type="domain" description="IPT/TIG" evidence="3">
    <location>
        <begin position="740"/>
        <end position="822"/>
    </location>
</feature>
<dbReference type="SMART" id="SM01411">
    <property type="entry name" value="Ephrin_rec_like"/>
    <property type="match status" value="5"/>
</dbReference>
<evidence type="ECO:0000256" key="1">
    <source>
        <dbReference type="SAM" id="MobiDB-lite"/>
    </source>
</evidence>
<dbReference type="PANTHER" id="PTHR47236">
    <property type="entry name" value="GENE, 32742-RELATED-RELATED"/>
    <property type="match status" value="1"/>
</dbReference>
<gene>
    <name evidence="4" type="ORF">SteCoe_7033</name>
</gene>